<dbReference type="InterPro" id="IPR011701">
    <property type="entry name" value="MFS"/>
</dbReference>
<keyword evidence="3 6" id="KW-0812">Transmembrane</keyword>
<feature type="transmembrane region" description="Helical" evidence="6">
    <location>
        <begin position="164"/>
        <end position="184"/>
    </location>
</feature>
<sequence length="394" mass="41361">MLSLLRDRRAVALLMAATLTILSNQIISPSLPGIGEHFAASPNAELLSRLLVTAPSLLVAVFAPFAGMMADRFGRKRQLLIGIALFAIAGSGGLWLPTLPLILASRLVLGLGVALIMTAQTALIGDYFHGEQRGRFMGVQIAATNFSGFIFLLIAGVLAGMSPFAPFVIYLIGLAYLPFLWLSLTEPPRGEAQERAHPEEAGERGWVLLLCVVILLAGLNFVAFYMLPTQMPFYLTTLGHDEPAAAAKLVAGVTLFGGLSSLAYGRVRARLGRALTPTLGFALFAAGFAIFGIAPSYGVVLAGGVLLGLAAGLVWPTFLSIALDVVPAHRRGLASGAVTTSVFLGQFVSPLVSQPLIDTFGFAGTFEAMAVLLAAMAVLVLLTFRERGPALAAA</sequence>
<evidence type="ECO:0000256" key="3">
    <source>
        <dbReference type="ARBA" id="ARBA00022692"/>
    </source>
</evidence>
<feature type="transmembrane region" description="Helical" evidence="6">
    <location>
        <begin position="359"/>
        <end position="384"/>
    </location>
</feature>
<accession>A0A6B2JMQ6</accession>
<dbReference type="InterPro" id="IPR050189">
    <property type="entry name" value="MFS_Efflux_Transporters"/>
</dbReference>
<dbReference type="InterPro" id="IPR005829">
    <property type="entry name" value="Sugar_transporter_CS"/>
</dbReference>
<evidence type="ECO:0000256" key="6">
    <source>
        <dbReference type="SAM" id="Phobius"/>
    </source>
</evidence>
<dbReference type="Gene3D" id="1.20.1250.20">
    <property type="entry name" value="MFS general substrate transporter like domains"/>
    <property type="match status" value="1"/>
</dbReference>
<dbReference type="EMBL" id="JAAGAB010000001">
    <property type="protein sequence ID" value="NDU99936.1"/>
    <property type="molecule type" value="Genomic_DNA"/>
</dbReference>
<keyword evidence="2" id="KW-1003">Cell membrane</keyword>
<dbReference type="SUPFAM" id="SSF103473">
    <property type="entry name" value="MFS general substrate transporter"/>
    <property type="match status" value="1"/>
</dbReference>
<evidence type="ECO:0000313" key="9">
    <source>
        <dbReference type="Proteomes" id="UP000474757"/>
    </source>
</evidence>
<feature type="transmembrane region" description="Helical" evidence="6">
    <location>
        <begin position="136"/>
        <end position="158"/>
    </location>
</feature>
<comment type="caution">
    <text evidence="8">The sequence shown here is derived from an EMBL/GenBank/DDBJ whole genome shotgun (WGS) entry which is preliminary data.</text>
</comment>
<evidence type="ECO:0000259" key="7">
    <source>
        <dbReference type="PROSITE" id="PS50850"/>
    </source>
</evidence>
<dbReference type="PANTHER" id="PTHR43124:SF3">
    <property type="entry name" value="CHLORAMPHENICOL EFFLUX PUMP RV0191"/>
    <property type="match status" value="1"/>
</dbReference>
<comment type="subcellular location">
    <subcellularLocation>
        <location evidence="1">Cell membrane</location>
        <topology evidence="1">Multi-pass membrane protein</topology>
    </subcellularLocation>
</comment>
<feature type="transmembrane region" description="Helical" evidence="6">
    <location>
        <begin position="300"/>
        <end position="321"/>
    </location>
</feature>
<organism evidence="8 9">
    <name type="scientific">Pseudoroseicyclus tamaricis</name>
    <dbReference type="NCBI Taxonomy" id="2705421"/>
    <lineage>
        <taxon>Bacteria</taxon>
        <taxon>Pseudomonadati</taxon>
        <taxon>Pseudomonadota</taxon>
        <taxon>Alphaproteobacteria</taxon>
        <taxon>Rhodobacterales</taxon>
        <taxon>Paracoccaceae</taxon>
        <taxon>Pseudoroseicyclus</taxon>
    </lineage>
</organism>
<feature type="transmembrane region" description="Helical" evidence="6">
    <location>
        <begin position="333"/>
        <end position="353"/>
    </location>
</feature>
<keyword evidence="5 6" id="KW-0472">Membrane</keyword>
<reference evidence="8 9" key="1">
    <citation type="submission" date="2020-02" db="EMBL/GenBank/DDBJ databases">
        <title>Pseudoroseicyclus tamarix, sp. nov., isolated from offshore sediment of a Tamarix chinensis forest.</title>
        <authorList>
            <person name="Gai Y."/>
        </authorList>
    </citation>
    <scope>NUCLEOTIDE SEQUENCE [LARGE SCALE GENOMIC DNA]</scope>
    <source>
        <strain evidence="8 9">CLL3-39</strain>
    </source>
</reference>
<feature type="domain" description="Major facilitator superfamily (MFS) profile" evidence="7">
    <location>
        <begin position="9"/>
        <end position="388"/>
    </location>
</feature>
<dbReference type="PANTHER" id="PTHR43124">
    <property type="entry name" value="PURINE EFFLUX PUMP PBUE"/>
    <property type="match status" value="1"/>
</dbReference>
<dbReference type="RefSeq" id="WP_163889828.1">
    <property type="nucleotide sequence ID" value="NZ_JAAFYS010000001.1"/>
</dbReference>
<dbReference type="Proteomes" id="UP000474757">
    <property type="component" value="Unassembled WGS sequence"/>
</dbReference>
<feature type="transmembrane region" description="Helical" evidence="6">
    <location>
        <begin position="47"/>
        <end position="67"/>
    </location>
</feature>
<dbReference type="InterPro" id="IPR036259">
    <property type="entry name" value="MFS_trans_sf"/>
</dbReference>
<dbReference type="GO" id="GO:0005886">
    <property type="term" value="C:plasma membrane"/>
    <property type="evidence" value="ECO:0007669"/>
    <property type="project" value="UniProtKB-SubCell"/>
</dbReference>
<feature type="transmembrane region" description="Helical" evidence="6">
    <location>
        <begin position="103"/>
        <end position="124"/>
    </location>
</feature>
<gene>
    <name evidence="8" type="ORF">GZA08_02990</name>
</gene>
<evidence type="ECO:0000256" key="4">
    <source>
        <dbReference type="ARBA" id="ARBA00022989"/>
    </source>
</evidence>
<proteinExistence type="predicted"/>
<name>A0A6B2JMQ6_9RHOB</name>
<feature type="transmembrane region" description="Helical" evidence="6">
    <location>
        <begin position="205"/>
        <end position="226"/>
    </location>
</feature>
<dbReference type="CDD" id="cd17473">
    <property type="entry name" value="MFS_arabinose_efflux_permease_like"/>
    <property type="match status" value="1"/>
</dbReference>
<evidence type="ECO:0000256" key="2">
    <source>
        <dbReference type="ARBA" id="ARBA00022475"/>
    </source>
</evidence>
<dbReference type="InterPro" id="IPR020846">
    <property type="entry name" value="MFS_dom"/>
</dbReference>
<feature type="transmembrane region" description="Helical" evidence="6">
    <location>
        <begin position="246"/>
        <end position="267"/>
    </location>
</feature>
<keyword evidence="9" id="KW-1185">Reference proteome</keyword>
<dbReference type="PROSITE" id="PS00216">
    <property type="entry name" value="SUGAR_TRANSPORT_1"/>
    <property type="match status" value="1"/>
</dbReference>
<dbReference type="Pfam" id="PF07690">
    <property type="entry name" value="MFS_1"/>
    <property type="match status" value="1"/>
</dbReference>
<protein>
    <submittedName>
        <fullName evidence="8">MFS transporter</fullName>
    </submittedName>
</protein>
<dbReference type="PROSITE" id="PS50850">
    <property type="entry name" value="MFS"/>
    <property type="match status" value="1"/>
</dbReference>
<dbReference type="GO" id="GO:0022857">
    <property type="term" value="F:transmembrane transporter activity"/>
    <property type="evidence" value="ECO:0007669"/>
    <property type="project" value="InterPro"/>
</dbReference>
<dbReference type="AlphaFoldDB" id="A0A6B2JMQ6"/>
<evidence type="ECO:0000256" key="1">
    <source>
        <dbReference type="ARBA" id="ARBA00004651"/>
    </source>
</evidence>
<keyword evidence="4 6" id="KW-1133">Transmembrane helix</keyword>
<evidence type="ECO:0000313" key="8">
    <source>
        <dbReference type="EMBL" id="NDU99936.1"/>
    </source>
</evidence>
<evidence type="ECO:0000256" key="5">
    <source>
        <dbReference type="ARBA" id="ARBA00023136"/>
    </source>
</evidence>
<feature type="transmembrane region" description="Helical" evidence="6">
    <location>
        <begin position="274"/>
        <end position="294"/>
    </location>
</feature>
<feature type="transmembrane region" description="Helical" evidence="6">
    <location>
        <begin position="79"/>
        <end position="97"/>
    </location>
</feature>